<keyword evidence="6 10" id="KW-0863">Zinc-finger</keyword>
<evidence type="ECO:0000256" key="6">
    <source>
        <dbReference type="ARBA" id="ARBA00022771"/>
    </source>
</evidence>
<dbReference type="AlphaFoldDB" id="A0A9N9WWN7"/>
<dbReference type="Proteomes" id="UP001153620">
    <property type="component" value="Chromosome 4"/>
</dbReference>
<dbReference type="Gene3D" id="3.30.40.10">
    <property type="entry name" value="Zinc/RING finger domain, C3HC4 (zinc finger)"/>
    <property type="match status" value="1"/>
</dbReference>
<evidence type="ECO:0000313" key="15">
    <source>
        <dbReference type="Proteomes" id="UP001153620"/>
    </source>
</evidence>
<dbReference type="OrthoDB" id="10263264at2759"/>
<dbReference type="PANTHER" id="PTHR10782:SF94">
    <property type="entry name" value="SUPPRESSOR OF VARIEGATION 2-10, ISOFORM I"/>
    <property type="match status" value="1"/>
</dbReference>
<evidence type="ECO:0000256" key="8">
    <source>
        <dbReference type="ARBA" id="ARBA00022833"/>
    </source>
</evidence>
<organism evidence="14 15">
    <name type="scientific">Chironomus riparius</name>
    <dbReference type="NCBI Taxonomy" id="315576"/>
    <lineage>
        <taxon>Eukaryota</taxon>
        <taxon>Metazoa</taxon>
        <taxon>Ecdysozoa</taxon>
        <taxon>Arthropoda</taxon>
        <taxon>Hexapoda</taxon>
        <taxon>Insecta</taxon>
        <taxon>Pterygota</taxon>
        <taxon>Neoptera</taxon>
        <taxon>Endopterygota</taxon>
        <taxon>Diptera</taxon>
        <taxon>Nematocera</taxon>
        <taxon>Chironomoidea</taxon>
        <taxon>Chironomidae</taxon>
        <taxon>Chironominae</taxon>
        <taxon>Chironomus</taxon>
    </lineage>
</organism>
<dbReference type="GO" id="GO:0061665">
    <property type="term" value="F:SUMO ligase activity"/>
    <property type="evidence" value="ECO:0007669"/>
    <property type="project" value="TreeGrafter"/>
</dbReference>
<dbReference type="CDD" id="cd16790">
    <property type="entry name" value="SP-RING_PIAS"/>
    <property type="match status" value="1"/>
</dbReference>
<dbReference type="Gene3D" id="1.10.720.30">
    <property type="entry name" value="SAP domain"/>
    <property type="match status" value="1"/>
</dbReference>
<proteinExistence type="inferred from homology"/>
<reference evidence="14" key="2">
    <citation type="submission" date="2022-10" db="EMBL/GenBank/DDBJ databases">
        <authorList>
            <consortium name="ENA_rothamsted_submissions"/>
            <consortium name="culmorum"/>
            <person name="King R."/>
        </authorList>
    </citation>
    <scope>NUCLEOTIDE SEQUENCE</scope>
</reference>
<dbReference type="PANTHER" id="PTHR10782">
    <property type="entry name" value="ZINC FINGER MIZ DOMAIN-CONTAINING PROTEIN"/>
    <property type="match status" value="1"/>
</dbReference>
<keyword evidence="9" id="KW-0539">Nucleus</keyword>
<dbReference type="Pfam" id="PF02891">
    <property type="entry name" value="zf-MIZ"/>
    <property type="match status" value="1"/>
</dbReference>
<dbReference type="GO" id="GO:0016925">
    <property type="term" value="P:protein sumoylation"/>
    <property type="evidence" value="ECO:0007669"/>
    <property type="project" value="TreeGrafter"/>
</dbReference>
<dbReference type="GO" id="GO:0000785">
    <property type="term" value="C:chromatin"/>
    <property type="evidence" value="ECO:0007669"/>
    <property type="project" value="TreeGrafter"/>
</dbReference>
<reference evidence="14" key="1">
    <citation type="submission" date="2022-01" db="EMBL/GenBank/DDBJ databases">
        <authorList>
            <person name="King R."/>
        </authorList>
    </citation>
    <scope>NUCLEOTIDE SEQUENCE</scope>
</reference>
<dbReference type="InterPro" id="IPR013083">
    <property type="entry name" value="Znf_RING/FYVE/PHD"/>
</dbReference>
<keyword evidence="15" id="KW-1185">Reference proteome</keyword>
<dbReference type="Gene3D" id="2.60.120.780">
    <property type="entry name" value="PINIT domain"/>
    <property type="match status" value="1"/>
</dbReference>
<evidence type="ECO:0000256" key="3">
    <source>
        <dbReference type="ARBA" id="ARBA00005383"/>
    </source>
</evidence>
<sequence>MKRTRQSEKKDEESIKKKVEFLRVIDLHSILALYKYPKNSRKDALQARLLQLLKGREISETQKQEIRKQIEKSFDKISPINYFRQALARSRSKTPERNEVSNMYGQQQFNTNPLAPHNVAPFITSGFPIQPDVKLKRLAFYDVLGTLLQPSTLMPASQARQQEGTYYFHLTPQQATDIAMNRDVRNPAKPEYLIQVQLRFCMLETTSEQEDSFPPNVQVKVNGKLCQLPNPIATNKPGVEPRRPPRPVNITPHVKISPTVANVIHVQWQTEFNRAFVISCYLVRKLTSDCLLQRMKTKGSKPSEYTRGLIKEKLKEDADCEIATTMLRVSLICPLGKMRMTTPCRASTCMHLQCFDASLYLQMNERKPTWNCPVCDKPALYENLVIDGYFQEVIGSQKLGLDDNEIQLHKDGEWSTLDTKEEAKEQIKSVQKVEIISDDLEVVTEELPNSKLSGSTGATKPNADTVDLTLDSDEDK</sequence>
<comment type="subcellular location">
    <subcellularLocation>
        <location evidence="1">Nucleus</location>
    </subcellularLocation>
</comment>
<dbReference type="InterPro" id="IPR004181">
    <property type="entry name" value="Znf_MIZ"/>
</dbReference>
<evidence type="ECO:0000256" key="2">
    <source>
        <dbReference type="ARBA" id="ARBA00004718"/>
    </source>
</evidence>
<evidence type="ECO:0000256" key="9">
    <source>
        <dbReference type="ARBA" id="ARBA00023242"/>
    </source>
</evidence>
<dbReference type="FunFam" id="3.30.40.10:FF:000247">
    <property type="entry name" value="Uncharacterized protein, isoform B"/>
    <property type="match status" value="1"/>
</dbReference>
<dbReference type="FunFam" id="2.60.120.780:FF:000001">
    <property type="entry name" value="E3 SUMO-protein ligase PIAS2 isoform X1"/>
    <property type="match status" value="1"/>
</dbReference>
<evidence type="ECO:0000259" key="12">
    <source>
        <dbReference type="PROSITE" id="PS51044"/>
    </source>
</evidence>
<feature type="compositionally biased region" description="Polar residues" evidence="11">
    <location>
        <begin position="450"/>
        <end position="459"/>
    </location>
</feature>
<feature type="domain" description="SP-RING-type" evidence="12">
    <location>
        <begin position="318"/>
        <end position="399"/>
    </location>
</feature>
<keyword evidence="7" id="KW-0833">Ubl conjugation pathway</keyword>
<accession>A0A9N9WWN7</accession>
<dbReference type="Pfam" id="PF14324">
    <property type="entry name" value="PINIT"/>
    <property type="match status" value="1"/>
</dbReference>
<dbReference type="SUPFAM" id="SSF68906">
    <property type="entry name" value="SAP domain"/>
    <property type="match status" value="1"/>
</dbReference>
<gene>
    <name evidence="14" type="ORF">CHIRRI_LOCUS14904</name>
</gene>
<evidence type="ECO:0000256" key="7">
    <source>
        <dbReference type="ARBA" id="ARBA00022786"/>
    </source>
</evidence>
<dbReference type="EMBL" id="OU895880">
    <property type="protein sequence ID" value="CAG9812099.1"/>
    <property type="molecule type" value="Genomic_DNA"/>
</dbReference>
<keyword evidence="4" id="KW-0808">Transferase</keyword>
<keyword evidence="8" id="KW-0862">Zinc</keyword>
<comment type="pathway">
    <text evidence="2">Protein modification; protein sumoylation.</text>
</comment>
<evidence type="ECO:0000256" key="10">
    <source>
        <dbReference type="PROSITE-ProRule" id="PRU00452"/>
    </source>
</evidence>
<protein>
    <submittedName>
        <fullName evidence="14">Uncharacterized protein</fullName>
    </submittedName>
</protein>
<dbReference type="PROSITE" id="PS51466">
    <property type="entry name" value="PINIT"/>
    <property type="match status" value="1"/>
</dbReference>
<dbReference type="GO" id="GO:0097240">
    <property type="term" value="P:chromosome attachment to the nuclear envelope"/>
    <property type="evidence" value="ECO:0007669"/>
    <property type="project" value="UniProtKB-ARBA"/>
</dbReference>
<dbReference type="PROSITE" id="PS51044">
    <property type="entry name" value="ZF_SP_RING"/>
    <property type="match status" value="1"/>
</dbReference>
<dbReference type="GO" id="GO:0008270">
    <property type="term" value="F:zinc ion binding"/>
    <property type="evidence" value="ECO:0007669"/>
    <property type="project" value="UniProtKB-KW"/>
</dbReference>
<evidence type="ECO:0000259" key="13">
    <source>
        <dbReference type="PROSITE" id="PS51466"/>
    </source>
</evidence>
<comment type="similarity">
    <text evidence="3">Belongs to the PIAS family.</text>
</comment>
<evidence type="ECO:0000313" key="14">
    <source>
        <dbReference type="EMBL" id="CAG9812099.1"/>
    </source>
</evidence>
<dbReference type="InterPro" id="IPR038654">
    <property type="entry name" value="PINIT_sf"/>
</dbReference>
<evidence type="ECO:0000256" key="11">
    <source>
        <dbReference type="SAM" id="MobiDB-lite"/>
    </source>
</evidence>
<dbReference type="InterPro" id="IPR036361">
    <property type="entry name" value="SAP_dom_sf"/>
</dbReference>
<feature type="region of interest" description="Disordered" evidence="11">
    <location>
        <begin position="447"/>
        <end position="476"/>
    </location>
</feature>
<dbReference type="GO" id="GO:0005634">
    <property type="term" value="C:nucleus"/>
    <property type="evidence" value="ECO:0007669"/>
    <property type="project" value="UniProtKB-SubCell"/>
</dbReference>
<keyword evidence="5" id="KW-0479">Metal-binding</keyword>
<dbReference type="InterPro" id="IPR023321">
    <property type="entry name" value="PINIT"/>
</dbReference>
<evidence type="ECO:0000256" key="1">
    <source>
        <dbReference type="ARBA" id="ARBA00004123"/>
    </source>
</evidence>
<evidence type="ECO:0000256" key="4">
    <source>
        <dbReference type="ARBA" id="ARBA00022679"/>
    </source>
</evidence>
<name>A0A9N9WWN7_9DIPT</name>
<feature type="domain" description="PINIT" evidence="13">
    <location>
        <begin position="121"/>
        <end position="286"/>
    </location>
</feature>
<dbReference type="GO" id="GO:0003712">
    <property type="term" value="F:transcription coregulator activity"/>
    <property type="evidence" value="ECO:0007669"/>
    <property type="project" value="TreeGrafter"/>
</dbReference>
<evidence type="ECO:0000256" key="5">
    <source>
        <dbReference type="ARBA" id="ARBA00022723"/>
    </source>
</evidence>
<dbReference type="GO" id="GO:0006357">
    <property type="term" value="P:regulation of transcription by RNA polymerase II"/>
    <property type="evidence" value="ECO:0007669"/>
    <property type="project" value="TreeGrafter"/>
</dbReference>